<dbReference type="GO" id="GO:0050661">
    <property type="term" value="F:NADP binding"/>
    <property type="evidence" value="ECO:0007669"/>
    <property type="project" value="InterPro"/>
</dbReference>
<dbReference type="Proteomes" id="UP000467322">
    <property type="component" value="Unassembled WGS sequence"/>
</dbReference>
<accession>A0A845M063</accession>
<reference evidence="5 6" key="1">
    <citation type="submission" date="2019-12" db="EMBL/GenBank/DDBJ databases">
        <title>Maritimibacter sp. nov. sp. isolated from sea sand.</title>
        <authorList>
            <person name="Kim J."/>
            <person name="Jeong S.E."/>
            <person name="Jung H.S."/>
            <person name="Jeon C.O."/>
        </authorList>
    </citation>
    <scope>NUCLEOTIDE SEQUENCE [LARGE SCALE GENOMIC DNA]</scope>
    <source>
        <strain evidence="5 6">DP07</strain>
    </source>
</reference>
<dbReference type="RefSeq" id="WP_161351556.1">
    <property type="nucleotide sequence ID" value="NZ_WTUX01000012.1"/>
</dbReference>
<keyword evidence="3" id="KW-0521">NADP</keyword>
<name>A0A845M063_9RHOB</name>
<dbReference type="PANTHER" id="PTHR43098:SF5">
    <property type="entry name" value="DUAL-FUNCTIONAL MONOOXYGENASE_METHYLTRANSFERASE PSOF"/>
    <property type="match status" value="1"/>
</dbReference>
<gene>
    <name evidence="5" type="ORF">GQE99_10445</name>
</gene>
<dbReference type="GO" id="GO:0050660">
    <property type="term" value="F:flavin adenine dinucleotide binding"/>
    <property type="evidence" value="ECO:0007669"/>
    <property type="project" value="InterPro"/>
</dbReference>
<sequence>MNDSNSAALDGLQLDVAVIGAGVGGLYALHVMKNELGMKAQGFDEADDVGGTWYWNRYPGCRVDTESTVYTYSFDLDMFQNWNWSERYAKQEEVQGYLSAVADKHDLKSAINFGTRIEKADWLEDEGRWLLTTKNGERITARYVIESVGLLSSTYAPEFPDQDKFKGDVLVSSKWPKDDPDLSDKRVAVIGTGSTGIQIITELAGKVGHLHVLQRTPQWVVPLGIGPFPQKTRERIKKDPKGFRDWALDTGTVFGFQESTTSALEVSEEERQRIYEAAWQKGNGFEFLLGTFSDLTVTPEANKTATDFIKSKIDSIVKDPETAKKLTPTDYYAKRPLAADNYYEVYNRDDVSLHDVKTNKIERFTEKGLIIGGEEVELDVVIMATGFDAMTGNYLKIDTTGRDGKKLRDAWSDGPHTYAGLAVSGFPNLLMVFGPFSPFTSQPLVHEWQVDYFTDLVKKAEEVGGVIDVDEEAQENWVKICQEGMAGTLFEVTDSWINGANIPGKPRTSMWYMGGMSSYMVEMNKIRDEDYRGFKISPIEETRGSKIA</sequence>
<dbReference type="Gene3D" id="3.50.50.60">
    <property type="entry name" value="FAD/NAD(P)-binding domain"/>
    <property type="match status" value="2"/>
</dbReference>
<comment type="caution">
    <text evidence="5">The sequence shown here is derived from an EMBL/GenBank/DDBJ whole genome shotgun (WGS) entry which is preliminary data.</text>
</comment>
<dbReference type="PANTHER" id="PTHR43098">
    <property type="entry name" value="L-ORNITHINE N(5)-MONOOXYGENASE-RELATED"/>
    <property type="match status" value="1"/>
</dbReference>
<keyword evidence="1" id="KW-0285">Flavoprotein</keyword>
<dbReference type="GO" id="GO:0004499">
    <property type="term" value="F:N,N-dimethylaniline monooxygenase activity"/>
    <property type="evidence" value="ECO:0007669"/>
    <property type="project" value="InterPro"/>
</dbReference>
<dbReference type="SUPFAM" id="SSF51905">
    <property type="entry name" value="FAD/NAD(P)-binding domain"/>
    <property type="match status" value="3"/>
</dbReference>
<dbReference type="Pfam" id="PF00743">
    <property type="entry name" value="FMO-like"/>
    <property type="match status" value="1"/>
</dbReference>
<evidence type="ECO:0000256" key="4">
    <source>
        <dbReference type="ARBA" id="ARBA00023002"/>
    </source>
</evidence>
<evidence type="ECO:0000256" key="1">
    <source>
        <dbReference type="ARBA" id="ARBA00022630"/>
    </source>
</evidence>
<dbReference type="AlphaFoldDB" id="A0A845M063"/>
<evidence type="ECO:0000256" key="3">
    <source>
        <dbReference type="ARBA" id="ARBA00022857"/>
    </source>
</evidence>
<dbReference type="InterPro" id="IPR036188">
    <property type="entry name" value="FAD/NAD-bd_sf"/>
</dbReference>
<evidence type="ECO:0000313" key="6">
    <source>
        <dbReference type="Proteomes" id="UP000467322"/>
    </source>
</evidence>
<protein>
    <submittedName>
        <fullName evidence="5">SidA/IucD/PvdA family monooxygenase</fullName>
    </submittedName>
</protein>
<organism evidence="5 6">
    <name type="scientific">Maritimibacter harenae</name>
    <dbReference type="NCBI Taxonomy" id="2606218"/>
    <lineage>
        <taxon>Bacteria</taxon>
        <taxon>Pseudomonadati</taxon>
        <taxon>Pseudomonadota</taxon>
        <taxon>Alphaproteobacteria</taxon>
        <taxon>Rhodobacterales</taxon>
        <taxon>Roseobacteraceae</taxon>
        <taxon>Maritimibacter</taxon>
    </lineage>
</organism>
<evidence type="ECO:0000256" key="2">
    <source>
        <dbReference type="ARBA" id="ARBA00022827"/>
    </source>
</evidence>
<dbReference type="InterPro" id="IPR020946">
    <property type="entry name" value="Flavin_mOase-like"/>
</dbReference>
<proteinExistence type="predicted"/>
<keyword evidence="5" id="KW-0503">Monooxygenase</keyword>
<keyword evidence="4" id="KW-0560">Oxidoreductase</keyword>
<keyword evidence="6" id="KW-1185">Reference proteome</keyword>
<dbReference type="EMBL" id="WTUX01000012">
    <property type="protein sequence ID" value="MZR13435.1"/>
    <property type="molecule type" value="Genomic_DNA"/>
</dbReference>
<keyword evidence="2" id="KW-0274">FAD</keyword>
<dbReference type="InterPro" id="IPR050775">
    <property type="entry name" value="FAD-binding_Monooxygenases"/>
</dbReference>
<evidence type="ECO:0000313" key="5">
    <source>
        <dbReference type="EMBL" id="MZR13435.1"/>
    </source>
</evidence>